<dbReference type="Gene3D" id="2.160.20.120">
    <property type="match status" value="1"/>
</dbReference>
<feature type="domain" description="Putative auto-transporter adhesin head GIN" evidence="2">
    <location>
        <begin position="49"/>
        <end position="228"/>
    </location>
</feature>
<evidence type="ECO:0000259" key="2">
    <source>
        <dbReference type="Pfam" id="PF10988"/>
    </source>
</evidence>
<reference evidence="4" key="1">
    <citation type="submission" date="2016-10" db="EMBL/GenBank/DDBJ databases">
        <authorList>
            <person name="Varghese N."/>
            <person name="Submissions S."/>
        </authorList>
    </citation>
    <scope>NUCLEOTIDE SEQUENCE [LARGE SCALE GENOMIC DNA]</scope>
    <source>
        <strain evidence="4">CGMCC 1.7715</strain>
    </source>
</reference>
<feature type="chain" id="PRO_5011659246" evidence="1">
    <location>
        <begin position="23"/>
        <end position="259"/>
    </location>
</feature>
<dbReference type="InterPro" id="IPR021255">
    <property type="entry name" value="DUF2807"/>
</dbReference>
<accession>A0A1I5KWE6</accession>
<evidence type="ECO:0000313" key="4">
    <source>
        <dbReference type="Proteomes" id="UP000199331"/>
    </source>
</evidence>
<feature type="signal peptide" evidence="1">
    <location>
        <begin position="1"/>
        <end position="22"/>
    </location>
</feature>
<keyword evidence="4" id="KW-1185">Reference proteome</keyword>
<dbReference type="AlphaFoldDB" id="A0A1I5KWE6"/>
<organism evidence="3 4">
    <name type="scientific">Qipengyuania nanhaisediminis</name>
    <dbReference type="NCBI Taxonomy" id="604088"/>
    <lineage>
        <taxon>Bacteria</taxon>
        <taxon>Pseudomonadati</taxon>
        <taxon>Pseudomonadota</taxon>
        <taxon>Alphaproteobacteria</taxon>
        <taxon>Sphingomonadales</taxon>
        <taxon>Erythrobacteraceae</taxon>
        <taxon>Qipengyuania</taxon>
    </lineage>
</organism>
<dbReference type="RefSeq" id="WP_090477093.1">
    <property type="nucleotide sequence ID" value="NZ_FOWZ01000001.1"/>
</dbReference>
<dbReference type="OrthoDB" id="7425768at2"/>
<dbReference type="STRING" id="604088.SAMN04488060_0565"/>
<proteinExistence type="predicted"/>
<sequence>MLTRILKGLAPVAALAASTLIAGCDGVNVTIGDSEGVPLAEVDMAGANPSEIVLASPDTIIVNKGDALDIEVSGDQAAVDALRFHLDNDSLAVSREKDSGKDLGTATVRVTMPSLTAMVLAGSGTIEADEMSGPAEATIAGSGSAKVGTIAAEKLEVTIAGSGDFEASGDAKSLEMTIAGTGKGAMSNLQVDTAEVTVAGSGDAEFSSDGTVEANIVGSGTVTVNGSATCEVSSMGSGKLVCRSGAKPAQDDAAEESEA</sequence>
<name>A0A1I5KWE6_9SPHN</name>
<dbReference type="Pfam" id="PF10988">
    <property type="entry name" value="DUF2807"/>
    <property type="match status" value="1"/>
</dbReference>
<evidence type="ECO:0000313" key="3">
    <source>
        <dbReference type="EMBL" id="SFO89283.1"/>
    </source>
</evidence>
<keyword evidence="1" id="KW-0732">Signal</keyword>
<dbReference type="PROSITE" id="PS51257">
    <property type="entry name" value="PROKAR_LIPOPROTEIN"/>
    <property type="match status" value="1"/>
</dbReference>
<dbReference type="Proteomes" id="UP000199331">
    <property type="component" value="Unassembled WGS sequence"/>
</dbReference>
<gene>
    <name evidence="3" type="ORF">SAMN04488060_0565</name>
</gene>
<evidence type="ECO:0000256" key="1">
    <source>
        <dbReference type="SAM" id="SignalP"/>
    </source>
</evidence>
<protein>
    <submittedName>
        <fullName evidence="3">Putative auto-transporter adhesin, head GIN domain</fullName>
    </submittedName>
</protein>
<dbReference type="EMBL" id="FOWZ01000001">
    <property type="protein sequence ID" value="SFO89283.1"/>
    <property type="molecule type" value="Genomic_DNA"/>
</dbReference>